<evidence type="ECO:0000313" key="2">
    <source>
        <dbReference type="Proteomes" id="UP000243063"/>
    </source>
</evidence>
<organism evidence="1 2">
    <name type="scientific">Geopseudomonas guangdongensis</name>
    <dbReference type="NCBI Taxonomy" id="1245526"/>
    <lineage>
        <taxon>Bacteria</taxon>
        <taxon>Pseudomonadati</taxon>
        <taxon>Pseudomonadota</taxon>
        <taxon>Gammaproteobacteria</taxon>
        <taxon>Pseudomonadales</taxon>
        <taxon>Pseudomonadaceae</taxon>
        <taxon>Geopseudomonas</taxon>
    </lineage>
</organism>
<protein>
    <submittedName>
        <fullName evidence="1">Uncharacterized protein</fullName>
    </submittedName>
</protein>
<dbReference type="AlphaFoldDB" id="A0A1H2E9I8"/>
<keyword evidence="2" id="KW-1185">Reference proteome</keyword>
<proteinExistence type="predicted"/>
<dbReference type="RefSeq" id="WP_269457637.1">
    <property type="nucleotide sequence ID" value="NZ_LT629780.1"/>
</dbReference>
<sequence>MRARRIARLAVALLLAALLALAWWGWQRGGLALLQLGVGIC</sequence>
<reference evidence="2" key="1">
    <citation type="submission" date="2016-10" db="EMBL/GenBank/DDBJ databases">
        <authorList>
            <person name="Varghese N."/>
            <person name="Submissions S."/>
        </authorList>
    </citation>
    <scope>NUCLEOTIDE SEQUENCE [LARGE SCALE GENOMIC DNA]</scope>
    <source>
        <strain evidence="2">CCTCC 2012022</strain>
    </source>
</reference>
<evidence type="ECO:0000313" key="1">
    <source>
        <dbReference type="EMBL" id="SDT91767.1"/>
    </source>
</evidence>
<dbReference type="STRING" id="1245526.SAMN05216580_0418"/>
<name>A0A1H2E9I8_9GAMM</name>
<accession>A0A1H2E9I8</accession>
<dbReference type="Proteomes" id="UP000243063">
    <property type="component" value="Chromosome I"/>
</dbReference>
<gene>
    <name evidence="1" type="ORF">SAMN05216580_0418</name>
</gene>
<dbReference type="EMBL" id="LT629780">
    <property type="protein sequence ID" value="SDT91767.1"/>
    <property type="molecule type" value="Genomic_DNA"/>
</dbReference>